<proteinExistence type="predicted"/>
<name>A0A0K2UAQ6_LEPSM</name>
<evidence type="ECO:0000313" key="1">
    <source>
        <dbReference type="EMBL" id="CDW35022.1"/>
    </source>
</evidence>
<dbReference type="EMBL" id="HACA01017661">
    <property type="protein sequence ID" value="CDW35022.1"/>
    <property type="molecule type" value="Transcribed_RNA"/>
</dbReference>
<feature type="non-terminal residue" evidence="1">
    <location>
        <position position="1"/>
    </location>
</feature>
<organism evidence="1">
    <name type="scientific">Lepeophtheirus salmonis</name>
    <name type="common">Salmon louse</name>
    <name type="synonym">Caligus salmonis</name>
    <dbReference type="NCBI Taxonomy" id="72036"/>
    <lineage>
        <taxon>Eukaryota</taxon>
        <taxon>Metazoa</taxon>
        <taxon>Ecdysozoa</taxon>
        <taxon>Arthropoda</taxon>
        <taxon>Crustacea</taxon>
        <taxon>Multicrustacea</taxon>
        <taxon>Hexanauplia</taxon>
        <taxon>Copepoda</taxon>
        <taxon>Siphonostomatoida</taxon>
        <taxon>Caligidae</taxon>
        <taxon>Lepeophtheirus</taxon>
    </lineage>
</organism>
<sequence>GLIYATGSHIGNYLPPTVDIGLSDVYVRKIHLGVYIFRQVTKLHKAQFFWYIIIIIS</sequence>
<reference evidence="1" key="1">
    <citation type="submission" date="2014-05" db="EMBL/GenBank/DDBJ databases">
        <authorList>
            <person name="Chronopoulou M."/>
        </authorList>
    </citation>
    <scope>NUCLEOTIDE SEQUENCE</scope>
    <source>
        <tissue evidence="1">Whole organism</tissue>
    </source>
</reference>
<protein>
    <submittedName>
        <fullName evidence="1">Uncharacterized protein</fullName>
    </submittedName>
</protein>
<accession>A0A0K2UAQ6</accession>
<dbReference type="AlphaFoldDB" id="A0A0K2UAQ6"/>